<reference evidence="3" key="2">
    <citation type="submission" date="2018-10" db="UniProtKB">
        <authorList>
            <consortium name="EnsemblPlants"/>
        </authorList>
    </citation>
    <scope>IDENTIFICATION</scope>
</reference>
<dbReference type="Gramene" id="TraesPARA_EIv1.0_2492830.1">
    <property type="protein sequence ID" value="TraesPARA_EIv1.0_2492830.1.CDS"/>
    <property type="gene ID" value="TraesPARA_EIv1.0_2492830"/>
</dbReference>
<dbReference type="OMA" id="ACILELN"/>
<dbReference type="InterPro" id="IPR036574">
    <property type="entry name" value="Scorpion_toxin-like_sf"/>
</dbReference>
<dbReference type="Proteomes" id="UP000019116">
    <property type="component" value="Chromosome 7B"/>
</dbReference>
<reference evidence="3" key="1">
    <citation type="submission" date="2018-08" db="EMBL/GenBank/DDBJ databases">
        <authorList>
            <person name="Rossello M."/>
        </authorList>
    </citation>
    <scope>NUCLEOTIDE SEQUENCE [LARGE SCALE GENOMIC DNA]</scope>
    <source>
        <strain evidence="3">cv. Chinese Spring</strain>
    </source>
</reference>
<feature type="compositionally biased region" description="Polar residues" evidence="1">
    <location>
        <begin position="44"/>
        <end position="53"/>
    </location>
</feature>
<accession>A0A3B6STV2</accession>
<dbReference type="AlphaFoldDB" id="A0A3B6STV2"/>
<dbReference type="SMR" id="A0A3B6STV2"/>
<dbReference type="EnsemblPlants" id="TraesCS7B02G466200.1">
    <property type="protein sequence ID" value="TraesCS7B02G466200.1"/>
    <property type="gene ID" value="TraesCS7B02G466200"/>
</dbReference>
<dbReference type="Gramene" id="TraesCS7B03G1255000.1">
    <property type="protein sequence ID" value="TraesCS7B03G1255000.1.CDS"/>
    <property type="gene ID" value="TraesCS7B03G1255000"/>
</dbReference>
<keyword evidence="4" id="KW-1185">Reference proteome</keyword>
<evidence type="ECO:0008006" key="5">
    <source>
        <dbReference type="Google" id="ProtNLM"/>
    </source>
</evidence>
<feature type="signal peptide" evidence="2">
    <location>
        <begin position="1"/>
        <end position="18"/>
    </location>
</feature>
<proteinExistence type="predicted"/>
<dbReference type="Gramene" id="TraesCS7B02G466200.1">
    <property type="protein sequence ID" value="TraesCS7B02G466200.1"/>
    <property type="gene ID" value="TraesCS7B02G466200"/>
</dbReference>
<evidence type="ECO:0000256" key="2">
    <source>
        <dbReference type="SAM" id="SignalP"/>
    </source>
</evidence>
<feature type="region of interest" description="Disordered" evidence="1">
    <location>
        <begin position="23"/>
        <end position="75"/>
    </location>
</feature>
<evidence type="ECO:0000313" key="4">
    <source>
        <dbReference type="Proteomes" id="UP000019116"/>
    </source>
</evidence>
<evidence type="ECO:0000313" key="3">
    <source>
        <dbReference type="EnsemblPlants" id="TraesCS7B02G466200.1"/>
    </source>
</evidence>
<sequence>MLILLLAVLLAFPGPIKGEHDLDAGGGGVVAPPPDPESSHLAPSPQTSPKSNPTPLPVTGHLPHPRPLSTLPPPPGCVEVKVNKGPCFDVLCAAACLMESYKGGQCHGSFPFGPCYCLKCQVAKTSPSLH</sequence>
<protein>
    <recommendedName>
        <fullName evidence="5">Knottin scorpion toxin-like domain-containing protein</fullName>
    </recommendedName>
</protein>
<name>A0A3B6STV2_WHEAT</name>
<dbReference type="Gramene" id="TraesWEE_scaffold_031397_01G000300.1">
    <property type="protein sequence ID" value="TraesWEE_scaffold_031397_01G000300.1"/>
    <property type="gene ID" value="TraesWEE_scaffold_031397_01G000300"/>
</dbReference>
<dbReference type="Gramene" id="TraesCLE_scaffold_067112_01G000300.1">
    <property type="protein sequence ID" value="TraesCLE_scaffold_067112_01G000300.1"/>
    <property type="gene ID" value="TraesCLE_scaffold_067112_01G000300"/>
</dbReference>
<dbReference type="Gramene" id="TraesCAD_scaffold_001639_01G000300.1">
    <property type="protein sequence ID" value="TraesCAD_scaffold_001639_01G000300.1"/>
    <property type="gene ID" value="TraesCAD_scaffold_001639_01G000300"/>
</dbReference>
<keyword evidence="2" id="KW-0732">Signal</keyword>
<dbReference type="OrthoDB" id="687172at2759"/>
<organism evidence="3">
    <name type="scientific">Triticum aestivum</name>
    <name type="common">Wheat</name>
    <dbReference type="NCBI Taxonomy" id="4565"/>
    <lineage>
        <taxon>Eukaryota</taxon>
        <taxon>Viridiplantae</taxon>
        <taxon>Streptophyta</taxon>
        <taxon>Embryophyta</taxon>
        <taxon>Tracheophyta</taxon>
        <taxon>Spermatophyta</taxon>
        <taxon>Magnoliopsida</taxon>
        <taxon>Liliopsida</taxon>
        <taxon>Poales</taxon>
        <taxon>Poaceae</taxon>
        <taxon>BOP clade</taxon>
        <taxon>Pooideae</taxon>
        <taxon>Triticodae</taxon>
        <taxon>Triticeae</taxon>
        <taxon>Triticinae</taxon>
        <taxon>Triticum</taxon>
    </lineage>
</organism>
<evidence type="ECO:0000256" key="1">
    <source>
        <dbReference type="SAM" id="MobiDB-lite"/>
    </source>
</evidence>
<dbReference type="Gene3D" id="3.30.30.10">
    <property type="entry name" value="Knottin, scorpion toxin-like"/>
    <property type="match status" value="1"/>
</dbReference>
<dbReference type="Gramene" id="TraesROB_scaffold_001905_01G000300.1">
    <property type="protein sequence ID" value="TraesROB_scaffold_001905_01G000300.1"/>
    <property type="gene ID" value="TraesROB_scaffold_001905_01G000300"/>
</dbReference>
<feature type="chain" id="PRO_5043181152" description="Knottin scorpion toxin-like domain-containing protein" evidence="2">
    <location>
        <begin position="19"/>
        <end position="130"/>
    </location>
</feature>